<dbReference type="InterPro" id="IPR000531">
    <property type="entry name" value="Beta-barrel_TonB"/>
</dbReference>
<dbReference type="AlphaFoldDB" id="A0A1K1NH49"/>
<evidence type="ECO:0000256" key="10">
    <source>
        <dbReference type="ARBA" id="ARBA00023077"/>
    </source>
</evidence>
<evidence type="ECO:0000256" key="2">
    <source>
        <dbReference type="ARBA" id="ARBA00009810"/>
    </source>
</evidence>
<dbReference type="PANTHER" id="PTHR32552:SF68">
    <property type="entry name" value="FERRICHROME OUTER MEMBRANE TRANSPORTER_PHAGE RECEPTOR"/>
    <property type="match status" value="1"/>
</dbReference>
<feature type="domain" description="TonB-dependent receptor-like beta-barrel" evidence="16">
    <location>
        <begin position="413"/>
        <end position="758"/>
    </location>
</feature>
<evidence type="ECO:0000256" key="7">
    <source>
        <dbReference type="ARBA" id="ARBA00022729"/>
    </source>
</evidence>
<proteinExistence type="inferred from homology"/>
<evidence type="ECO:0000313" key="19">
    <source>
        <dbReference type="Proteomes" id="UP000182248"/>
    </source>
</evidence>
<keyword evidence="11 14" id="KW-0472">Membrane</keyword>
<evidence type="ECO:0000256" key="15">
    <source>
        <dbReference type="RuleBase" id="RU003357"/>
    </source>
</evidence>
<dbReference type="GO" id="GO:0009279">
    <property type="term" value="C:cell outer membrane"/>
    <property type="evidence" value="ECO:0007669"/>
    <property type="project" value="UniProtKB-SubCell"/>
</dbReference>
<comment type="similarity">
    <text evidence="2 14 15">Belongs to the TonB-dependent receptor family.</text>
</comment>
<evidence type="ECO:0000256" key="12">
    <source>
        <dbReference type="ARBA" id="ARBA00023170"/>
    </source>
</evidence>
<evidence type="ECO:0000313" key="18">
    <source>
        <dbReference type="EMBL" id="SFW34639.1"/>
    </source>
</evidence>
<organism evidence="18 19">
    <name type="scientific">Sinomicrobium oceani</name>
    <dbReference type="NCBI Taxonomy" id="1150368"/>
    <lineage>
        <taxon>Bacteria</taxon>
        <taxon>Pseudomonadati</taxon>
        <taxon>Bacteroidota</taxon>
        <taxon>Flavobacteriia</taxon>
        <taxon>Flavobacteriales</taxon>
        <taxon>Flavobacteriaceae</taxon>
        <taxon>Sinomicrobium</taxon>
    </lineage>
</organism>
<evidence type="ECO:0000259" key="16">
    <source>
        <dbReference type="Pfam" id="PF00593"/>
    </source>
</evidence>
<evidence type="ECO:0000259" key="17">
    <source>
        <dbReference type="Pfam" id="PF07715"/>
    </source>
</evidence>
<dbReference type="Proteomes" id="UP000182248">
    <property type="component" value="Unassembled WGS sequence"/>
</dbReference>
<protein>
    <submittedName>
        <fullName evidence="18">Iron complex outermembrane recepter protein</fullName>
    </submittedName>
</protein>
<evidence type="ECO:0000256" key="14">
    <source>
        <dbReference type="PROSITE-ProRule" id="PRU01360"/>
    </source>
</evidence>
<dbReference type="NCBIfam" id="TIGR01783">
    <property type="entry name" value="TonB-siderophor"/>
    <property type="match status" value="1"/>
</dbReference>
<name>A0A1K1NH49_9FLAO</name>
<dbReference type="SUPFAM" id="SSF56935">
    <property type="entry name" value="Porins"/>
    <property type="match status" value="1"/>
</dbReference>
<dbReference type="Gene3D" id="2.40.170.20">
    <property type="entry name" value="TonB-dependent receptor, beta-barrel domain"/>
    <property type="match status" value="1"/>
</dbReference>
<keyword evidence="7" id="KW-0732">Signal</keyword>
<dbReference type="PROSITE" id="PS52016">
    <property type="entry name" value="TONB_DEPENDENT_REC_3"/>
    <property type="match status" value="1"/>
</dbReference>
<keyword evidence="5" id="KW-0410">Iron transport</keyword>
<evidence type="ECO:0000256" key="11">
    <source>
        <dbReference type="ARBA" id="ARBA00023136"/>
    </source>
</evidence>
<dbReference type="InterPro" id="IPR036942">
    <property type="entry name" value="Beta-barrel_TonB_sf"/>
</dbReference>
<dbReference type="SUPFAM" id="SSF49464">
    <property type="entry name" value="Carboxypeptidase regulatory domain-like"/>
    <property type="match status" value="1"/>
</dbReference>
<keyword evidence="8" id="KW-0408">Iron</keyword>
<keyword evidence="9" id="KW-0406">Ion transport</keyword>
<dbReference type="Pfam" id="PF13715">
    <property type="entry name" value="CarbopepD_reg_2"/>
    <property type="match status" value="1"/>
</dbReference>
<dbReference type="CDD" id="cd01347">
    <property type="entry name" value="ligand_gated_channel"/>
    <property type="match status" value="1"/>
</dbReference>
<dbReference type="InterPro" id="IPR037066">
    <property type="entry name" value="Plug_dom_sf"/>
</dbReference>
<dbReference type="Gene3D" id="2.60.40.1120">
    <property type="entry name" value="Carboxypeptidase-like, regulatory domain"/>
    <property type="match status" value="1"/>
</dbReference>
<dbReference type="Pfam" id="PF07715">
    <property type="entry name" value="Plug"/>
    <property type="match status" value="1"/>
</dbReference>
<feature type="domain" description="TonB-dependent receptor plug" evidence="17">
    <location>
        <begin position="151"/>
        <end position="240"/>
    </location>
</feature>
<dbReference type="GO" id="GO:0015344">
    <property type="term" value="F:siderophore uptake transmembrane transporter activity"/>
    <property type="evidence" value="ECO:0007669"/>
    <property type="project" value="TreeGrafter"/>
</dbReference>
<evidence type="ECO:0000256" key="6">
    <source>
        <dbReference type="ARBA" id="ARBA00022692"/>
    </source>
</evidence>
<dbReference type="InterPro" id="IPR039426">
    <property type="entry name" value="TonB-dep_rcpt-like"/>
</dbReference>
<accession>A0A1K1NH49</accession>
<keyword evidence="3 14" id="KW-0813">Transport</keyword>
<evidence type="ECO:0000256" key="9">
    <source>
        <dbReference type="ARBA" id="ARBA00023065"/>
    </source>
</evidence>
<gene>
    <name evidence="18" type="ORF">SAMN02927921_01289</name>
</gene>
<dbReference type="Gene3D" id="2.170.130.10">
    <property type="entry name" value="TonB-dependent receptor, plug domain"/>
    <property type="match status" value="1"/>
</dbReference>
<evidence type="ECO:0000256" key="4">
    <source>
        <dbReference type="ARBA" id="ARBA00022452"/>
    </source>
</evidence>
<dbReference type="InterPro" id="IPR008969">
    <property type="entry name" value="CarboxyPept-like_regulatory"/>
</dbReference>
<keyword evidence="10 15" id="KW-0798">TonB box</keyword>
<dbReference type="InterPro" id="IPR012910">
    <property type="entry name" value="Plug_dom"/>
</dbReference>
<reference evidence="18 19" key="1">
    <citation type="submission" date="2016-11" db="EMBL/GenBank/DDBJ databases">
        <authorList>
            <person name="Jaros S."/>
            <person name="Januszkiewicz K."/>
            <person name="Wedrychowicz H."/>
        </authorList>
    </citation>
    <scope>NUCLEOTIDE SEQUENCE [LARGE SCALE GENOMIC DNA]</scope>
    <source>
        <strain evidence="18 19">CGMCC 1.12145</strain>
    </source>
</reference>
<dbReference type="GO" id="GO:0038023">
    <property type="term" value="F:signaling receptor activity"/>
    <property type="evidence" value="ECO:0007669"/>
    <property type="project" value="InterPro"/>
</dbReference>
<evidence type="ECO:0000256" key="8">
    <source>
        <dbReference type="ARBA" id="ARBA00023004"/>
    </source>
</evidence>
<evidence type="ECO:0000256" key="5">
    <source>
        <dbReference type="ARBA" id="ARBA00022496"/>
    </source>
</evidence>
<dbReference type="PANTHER" id="PTHR32552">
    <property type="entry name" value="FERRICHROME IRON RECEPTOR-RELATED"/>
    <property type="match status" value="1"/>
</dbReference>
<dbReference type="OrthoDB" id="9775095at2"/>
<sequence>MQNRSNYLFRVERILGVLVLWFLIPAVSLAQDHSGKGAVTGVVKDEKGNPMAWANVVVKGTAHGEITDNSGAYRIEKIPVGERVLRITLIGYESREVRITVREGQTATIPEVMLREQTEQLEGVTLEGDKTNRFANKKTEYVARMPLHNLENPQVYSIVGKDLIQEQIITDINETMRNVPGVVPLSYPSGGFAATFRGFTVGVNARNGMESLSSRSSLDIANVERIEVLKGPSGTLFGSNISSFGGVINLVTKRPMEAGRTELSYTTGSFNLHRLTADINTPLNEDKTVLFRLNAAVNREKSFQDFGFNNTFLIAPSLTYKASDRLTFNLDAEIYDVNNTRPTYNYYGANSGINGPQDIALGYRKSLFHEEFDAKSKSLKIFAEAKYILSENWTSTTLFSMVEEDLQHSYQGYATWISPTKAVRRMGDFGPINTYHTNIQENINGTFNTGKIRHKVLIGANYKWYNQNAVYTMSDDIDTVDVTTDFAALRKGGLAGVNINPRKFDNPNEYVLSGYVTDVVEFTDRFSTMLSLRVDHFKRDKAGAKDSYEQTSVAPKLGLVYQVVKDQVSVFGNYMSGFQNQEPRNQPDGSSLVLDPLYAVQYEGGIKAETFDNKLSATVSYYNITIDDAIRTGSDGFITQDGKQISKGVDVDIVANPVSGLNIVAGYAFNDNKIVRTSDPDIEGNKAVSSPEHVANFWASYTFQNHWRGLGIGVGGNYVSDNYRFSDNVFTIPSYTVLNATVFYNQPKWRVGLKLNNLTDEKYWSVWEMRQQPFNFAANLTLRF</sequence>
<dbReference type="InterPro" id="IPR010105">
    <property type="entry name" value="TonB_sidphr_rcpt"/>
</dbReference>
<dbReference type="GO" id="GO:0015891">
    <property type="term" value="P:siderophore transport"/>
    <property type="evidence" value="ECO:0007669"/>
    <property type="project" value="InterPro"/>
</dbReference>
<evidence type="ECO:0000256" key="3">
    <source>
        <dbReference type="ARBA" id="ARBA00022448"/>
    </source>
</evidence>
<evidence type="ECO:0000256" key="13">
    <source>
        <dbReference type="ARBA" id="ARBA00023237"/>
    </source>
</evidence>
<keyword evidence="12" id="KW-0675">Receptor</keyword>
<comment type="subcellular location">
    <subcellularLocation>
        <location evidence="1 14">Cell outer membrane</location>
        <topology evidence="1 14">Multi-pass membrane protein</topology>
    </subcellularLocation>
</comment>
<dbReference type="Pfam" id="PF00593">
    <property type="entry name" value="TonB_dep_Rec_b-barrel"/>
    <property type="match status" value="1"/>
</dbReference>
<dbReference type="RefSeq" id="WP_072316529.1">
    <property type="nucleotide sequence ID" value="NZ_FPJE01000005.1"/>
</dbReference>
<keyword evidence="6 14" id="KW-0812">Transmembrane</keyword>
<keyword evidence="4 14" id="KW-1134">Transmembrane beta strand</keyword>
<evidence type="ECO:0000256" key="1">
    <source>
        <dbReference type="ARBA" id="ARBA00004571"/>
    </source>
</evidence>
<dbReference type="EMBL" id="FPJE01000005">
    <property type="protein sequence ID" value="SFW34639.1"/>
    <property type="molecule type" value="Genomic_DNA"/>
</dbReference>
<keyword evidence="19" id="KW-1185">Reference proteome</keyword>
<keyword evidence="13 14" id="KW-0998">Cell outer membrane</keyword>
<dbReference type="STRING" id="1150368.SAMN02927921_01289"/>